<dbReference type="PANTHER" id="PTHR43876:SF7">
    <property type="entry name" value="UBIQUINONE BIOSYNTHESIS MONOOXYGENASE COQ6, MITOCHONDRIAL"/>
    <property type="match status" value="1"/>
</dbReference>
<keyword evidence="4" id="KW-0285">Flavoprotein</keyword>
<evidence type="ECO:0000313" key="10">
    <source>
        <dbReference type="Proteomes" id="UP000182312"/>
    </source>
</evidence>
<dbReference type="GO" id="GO:0006744">
    <property type="term" value="P:ubiquinone biosynthetic process"/>
    <property type="evidence" value="ECO:0007669"/>
    <property type="project" value="UniProtKB-UniPathway"/>
</dbReference>
<dbReference type="PRINTS" id="PR00420">
    <property type="entry name" value="RNGMNOXGNASE"/>
</dbReference>
<proteinExistence type="inferred from homology"/>
<dbReference type="Gene3D" id="3.50.50.60">
    <property type="entry name" value="FAD/NAD(P)-binding domain"/>
    <property type="match status" value="2"/>
</dbReference>
<dbReference type="GO" id="GO:0004497">
    <property type="term" value="F:monooxygenase activity"/>
    <property type="evidence" value="ECO:0007669"/>
    <property type="project" value="UniProtKB-KW"/>
</dbReference>
<dbReference type="UniPathway" id="UPA00232"/>
<dbReference type="SUPFAM" id="SSF51905">
    <property type="entry name" value="FAD/NAD(P)-binding domain"/>
    <property type="match status" value="1"/>
</dbReference>
<dbReference type="AlphaFoldDB" id="A0A1I0U6L6"/>
<dbReference type="GO" id="GO:0071949">
    <property type="term" value="F:FAD binding"/>
    <property type="evidence" value="ECO:0007669"/>
    <property type="project" value="InterPro"/>
</dbReference>
<dbReference type="FunFam" id="3.50.50.60:FF:000021">
    <property type="entry name" value="Ubiquinone biosynthesis monooxygenase COQ6"/>
    <property type="match status" value="1"/>
</dbReference>
<evidence type="ECO:0000313" key="9">
    <source>
        <dbReference type="EMBL" id="SFA58846.1"/>
    </source>
</evidence>
<sequence>MRKPRLCRMDITPARVILRSMKTDFDIVIAGGGLNGPALALALADAGLSLAVVDARPADLRAGDAFDGRAYALALASQRLLAALGLWDDLAAKAQVIRKVQARQGRPGDGPGPFGLHFDGAEIEEGRLGYMLEDRFLYRALLCAMRGRIDHLPGISVEAQELAPAGIRATLSDGRVLGARLLIGADGRQSGTAARAGIGRVGHDYGQIALVAAVDHELPHEGTAHQYFMPTGPLAILPLPGNRSSIVWSERRENARAIMELPDDDFLAVLRPRFGDFLGAISLAGPRFSYPLNLTLAERYVAPRVALVGDAAHGVHPIAGQGLNLGLRDVAALAEVIVTARRRGEDIGAAQVLARYQQWRRPDATALALGMDGVNALFSNANPVLRAARELGMGLVDAVPPLRRGFMRQAAGLSLDPMPRLLTGQRL</sequence>
<dbReference type="Proteomes" id="UP000182312">
    <property type="component" value="Unassembled WGS sequence"/>
</dbReference>
<protein>
    <submittedName>
        <fullName evidence="9">2-octaprenyl-6-methoxyphenol hydroxylase /2-octaprenyl-3-methyl-6-methoxy-1,4-benzoquinol hydroxylase</fullName>
    </submittedName>
</protein>
<comment type="cofactor">
    <cofactor evidence="1">
        <name>FAD</name>
        <dbReference type="ChEBI" id="CHEBI:57692"/>
    </cofactor>
</comment>
<keyword evidence="6" id="KW-0560">Oxidoreductase</keyword>
<keyword evidence="7" id="KW-0503">Monooxygenase</keyword>
<dbReference type="InterPro" id="IPR002938">
    <property type="entry name" value="FAD-bd"/>
</dbReference>
<dbReference type="GO" id="GO:0110142">
    <property type="term" value="C:ubiquinone biosynthesis complex"/>
    <property type="evidence" value="ECO:0007669"/>
    <property type="project" value="UniProtKB-ARBA"/>
</dbReference>
<comment type="pathway">
    <text evidence="2">Cofactor biosynthesis; ubiquinone biosynthesis.</text>
</comment>
<dbReference type="PANTHER" id="PTHR43876">
    <property type="entry name" value="UBIQUINONE BIOSYNTHESIS MONOOXYGENASE COQ6, MITOCHONDRIAL"/>
    <property type="match status" value="1"/>
</dbReference>
<reference evidence="9 10" key="1">
    <citation type="submission" date="2016-10" db="EMBL/GenBank/DDBJ databases">
        <authorList>
            <person name="de Groot N.N."/>
        </authorList>
    </citation>
    <scope>NUCLEOTIDE SEQUENCE [LARGE SCALE GENOMIC DNA]</scope>
    <source>
        <strain evidence="9 10">CGMCC 1.6117</strain>
    </source>
</reference>
<dbReference type="Pfam" id="PF01494">
    <property type="entry name" value="FAD_binding_3"/>
    <property type="match status" value="1"/>
</dbReference>
<accession>A0A1I0U6L6</accession>
<gene>
    <name evidence="9" type="ORF">SAMN04487972_12224</name>
</gene>
<evidence type="ECO:0000259" key="8">
    <source>
        <dbReference type="Pfam" id="PF01494"/>
    </source>
</evidence>
<dbReference type="InterPro" id="IPR051205">
    <property type="entry name" value="UbiH/COQ6_monooxygenase"/>
</dbReference>
<dbReference type="NCBIfam" id="TIGR01988">
    <property type="entry name" value="Ubi-OHases"/>
    <property type="match status" value="1"/>
</dbReference>
<dbReference type="InterPro" id="IPR018168">
    <property type="entry name" value="Ubi_Hdrlase_CS"/>
</dbReference>
<dbReference type="EMBL" id="FOJO01000022">
    <property type="protein sequence ID" value="SFA58846.1"/>
    <property type="molecule type" value="Genomic_DNA"/>
</dbReference>
<keyword evidence="5" id="KW-0274">FAD</keyword>
<evidence type="ECO:0000256" key="1">
    <source>
        <dbReference type="ARBA" id="ARBA00001974"/>
    </source>
</evidence>
<dbReference type="InterPro" id="IPR010971">
    <property type="entry name" value="UbiH/COQ6"/>
</dbReference>
<evidence type="ECO:0000256" key="2">
    <source>
        <dbReference type="ARBA" id="ARBA00004749"/>
    </source>
</evidence>
<comment type="similarity">
    <text evidence="3">Belongs to the UbiH/COQ6 family.</text>
</comment>
<name>A0A1I0U6L6_9RHOB</name>
<evidence type="ECO:0000256" key="7">
    <source>
        <dbReference type="ARBA" id="ARBA00023033"/>
    </source>
</evidence>
<evidence type="ECO:0000256" key="6">
    <source>
        <dbReference type="ARBA" id="ARBA00023002"/>
    </source>
</evidence>
<evidence type="ECO:0000256" key="5">
    <source>
        <dbReference type="ARBA" id="ARBA00022827"/>
    </source>
</evidence>
<dbReference type="InterPro" id="IPR036188">
    <property type="entry name" value="FAD/NAD-bd_sf"/>
</dbReference>
<evidence type="ECO:0000256" key="4">
    <source>
        <dbReference type="ARBA" id="ARBA00022630"/>
    </source>
</evidence>
<feature type="domain" description="FAD-binding" evidence="8">
    <location>
        <begin position="25"/>
        <end position="367"/>
    </location>
</feature>
<dbReference type="GO" id="GO:0016705">
    <property type="term" value="F:oxidoreductase activity, acting on paired donors, with incorporation or reduction of molecular oxygen"/>
    <property type="evidence" value="ECO:0007669"/>
    <property type="project" value="InterPro"/>
</dbReference>
<evidence type="ECO:0000256" key="3">
    <source>
        <dbReference type="ARBA" id="ARBA00005349"/>
    </source>
</evidence>
<dbReference type="PROSITE" id="PS01304">
    <property type="entry name" value="UBIH"/>
    <property type="match status" value="1"/>
</dbReference>
<organism evidence="9 10">
    <name type="scientific">Paracoccus halophilus</name>
    <dbReference type="NCBI Taxonomy" id="376733"/>
    <lineage>
        <taxon>Bacteria</taxon>
        <taxon>Pseudomonadati</taxon>
        <taxon>Pseudomonadota</taxon>
        <taxon>Alphaproteobacteria</taxon>
        <taxon>Rhodobacterales</taxon>
        <taxon>Paracoccaceae</taxon>
        <taxon>Paracoccus</taxon>
    </lineage>
</organism>